<feature type="domain" description="AAA ATPase AAA+ lid" evidence="3">
    <location>
        <begin position="145"/>
        <end position="186"/>
    </location>
</feature>
<organism evidence="4">
    <name type="scientific">Lygus hesperus</name>
    <name type="common">Western plant bug</name>
    <dbReference type="NCBI Taxonomy" id="30085"/>
    <lineage>
        <taxon>Eukaryota</taxon>
        <taxon>Metazoa</taxon>
        <taxon>Ecdysozoa</taxon>
        <taxon>Arthropoda</taxon>
        <taxon>Hexapoda</taxon>
        <taxon>Insecta</taxon>
        <taxon>Pterygota</taxon>
        <taxon>Neoptera</taxon>
        <taxon>Paraneoptera</taxon>
        <taxon>Hemiptera</taxon>
        <taxon>Heteroptera</taxon>
        <taxon>Panheteroptera</taxon>
        <taxon>Cimicomorpha</taxon>
        <taxon>Miridae</taxon>
        <taxon>Mirini</taxon>
        <taxon>Lygus</taxon>
    </lineage>
</organism>
<protein>
    <submittedName>
        <fullName evidence="4">Nuclear valosin-containing protein-like protein</fullName>
    </submittedName>
</protein>
<dbReference type="GO" id="GO:0005524">
    <property type="term" value="F:ATP binding"/>
    <property type="evidence" value="ECO:0007669"/>
    <property type="project" value="UniProtKB-KW"/>
</dbReference>
<evidence type="ECO:0000313" key="4">
    <source>
        <dbReference type="EMBL" id="JAG06689.1"/>
    </source>
</evidence>
<dbReference type="Pfam" id="PF17862">
    <property type="entry name" value="AAA_lid_3"/>
    <property type="match status" value="1"/>
</dbReference>
<dbReference type="SUPFAM" id="SSF52540">
    <property type="entry name" value="P-loop containing nucleoside triphosphate hydrolases"/>
    <property type="match status" value="1"/>
</dbReference>
<accession>A0A0A9WFZ9</accession>
<reference evidence="4" key="2">
    <citation type="submission" date="2014-07" db="EMBL/GenBank/DDBJ databases">
        <authorList>
            <person name="Hull J."/>
        </authorList>
    </citation>
    <scope>NUCLEOTIDE SEQUENCE</scope>
</reference>
<dbReference type="EMBL" id="GBHO01036915">
    <property type="protein sequence ID" value="JAG06689.1"/>
    <property type="molecule type" value="Transcribed_RNA"/>
</dbReference>
<dbReference type="Gene3D" id="1.10.8.60">
    <property type="match status" value="1"/>
</dbReference>
<keyword evidence="1" id="KW-0547">Nucleotide-binding</keyword>
<dbReference type="InterPro" id="IPR003959">
    <property type="entry name" value="ATPase_AAA_core"/>
</dbReference>
<dbReference type="InterPro" id="IPR003960">
    <property type="entry name" value="ATPase_AAA_CS"/>
</dbReference>
<dbReference type="PANTHER" id="PTHR48470:SF1">
    <property type="entry name" value="CELL DIVISION CONTROL PROTEIN 48 C ISOFORM 1"/>
    <property type="match status" value="1"/>
</dbReference>
<dbReference type="GO" id="GO:0016887">
    <property type="term" value="F:ATP hydrolysis activity"/>
    <property type="evidence" value="ECO:0007669"/>
    <property type="project" value="InterPro"/>
</dbReference>
<evidence type="ECO:0000256" key="1">
    <source>
        <dbReference type="RuleBase" id="RU003651"/>
    </source>
</evidence>
<gene>
    <name evidence="4" type="primary">NVL_3</name>
    <name evidence="4" type="ORF">CM83_59696</name>
</gene>
<name>A0A0A9WFZ9_LYGHE</name>
<dbReference type="AlphaFoldDB" id="A0A0A9WFZ9"/>
<dbReference type="Pfam" id="PF00004">
    <property type="entry name" value="AAA"/>
    <property type="match status" value="1"/>
</dbReference>
<dbReference type="Gene3D" id="3.40.50.300">
    <property type="entry name" value="P-loop containing nucleotide triphosphate hydrolases"/>
    <property type="match status" value="1"/>
</dbReference>
<proteinExistence type="inferred from homology"/>
<evidence type="ECO:0000259" key="2">
    <source>
        <dbReference type="Pfam" id="PF00004"/>
    </source>
</evidence>
<dbReference type="InterPro" id="IPR041569">
    <property type="entry name" value="AAA_lid_3"/>
</dbReference>
<evidence type="ECO:0000259" key="3">
    <source>
        <dbReference type="Pfam" id="PF17862"/>
    </source>
</evidence>
<dbReference type="PROSITE" id="PS00674">
    <property type="entry name" value="AAA"/>
    <property type="match status" value="1"/>
</dbReference>
<keyword evidence="1" id="KW-0067">ATP-binding</keyword>
<dbReference type="InterPro" id="IPR055278">
    <property type="entry name" value="CDC48c"/>
</dbReference>
<sequence length="237" mass="25440">MVGESESQLRLLFQKALQVAPSIIFIDEIDAITPKRDDVQRITEKRLVAQLLTCMDSLNATYVAGSSQDDSTDSNNTSIPDVDTVLQIEHKPVIVIGATNRPDSLDSALRRAGRFDREIMLGIPDETSRRHILQTLCRTMRTDPNINFTTLSKNLVGYVGADLNALTREAAVIAVNRVFQNLITQSGSTAGAAVDADAAVNADAAENADTAMAADGAVDADAAVIDVSMTDSINSYE</sequence>
<feature type="domain" description="ATPase AAA-type core" evidence="2">
    <location>
        <begin position="2"/>
        <end position="121"/>
    </location>
</feature>
<reference evidence="4" key="1">
    <citation type="journal article" date="2014" name="PLoS ONE">
        <title>Transcriptome-Based Identification of ABC Transporters in the Western Tarnished Plant Bug Lygus hesperus.</title>
        <authorList>
            <person name="Hull J.J."/>
            <person name="Chaney K."/>
            <person name="Geib S.M."/>
            <person name="Fabrick J.A."/>
            <person name="Brent C.S."/>
            <person name="Walsh D."/>
            <person name="Lavine L.C."/>
        </authorList>
    </citation>
    <scope>NUCLEOTIDE SEQUENCE</scope>
</reference>
<dbReference type="InterPro" id="IPR027417">
    <property type="entry name" value="P-loop_NTPase"/>
</dbReference>
<comment type="similarity">
    <text evidence="1">Belongs to the AAA ATPase family.</text>
</comment>
<dbReference type="PANTHER" id="PTHR48470">
    <property type="entry name" value="CELL DIVISION CONTROL PROTEIN 48 C ISOFORM 1"/>
    <property type="match status" value="1"/>
</dbReference>